<dbReference type="Proteomes" id="UP001239445">
    <property type="component" value="Unassembled WGS sequence"/>
</dbReference>
<feature type="transmembrane region" description="Helical" evidence="1">
    <location>
        <begin position="111"/>
        <end position="129"/>
    </location>
</feature>
<accession>A0AAJ0F3Q7</accession>
<comment type="caution">
    <text evidence="2">The sequence shown here is derived from an EMBL/GenBank/DDBJ whole genome shotgun (WGS) entry which is preliminary data.</text>
</comment>
<gene>
    <name evidence="2" type="ORF">QBC47DRAFT_430691</name>
</gene>
<reference evidence="2" key="1">
    <citation type="submission" date="2023-06" db="EMBL/GenBank/DDBJ databases">
        <title>Genome-scale phylogeny and comparative genomics of the fungal order Sordariales.</title>
        <authorList>
            <consortium name="Lawrence Berkeley National Laboratory"/>
            <person name="Hensen N."/>
            <person name="Bonometti L."/>
            <person name="Westerberg I."/>
            <person name="Brannstrom I.O."/>
            <person name="Guillou S."/>
            <person name="Cros-Aarteil S."/>
            <person name="Calhoun S."/>
            <person name="Haridas S."/>
            <person name="Kuo A."/>
            <person name="Mondo S."/>
            <person name="Pangilinan J."/>
            <person name="Riley R."/>
            <person name="Labutti K."/>
            <person name="Andreopoulos B."/>
            <person name="Lipzen A."/>
            <person name="Chen C."/>
            <person name="Yanf M."/>
            <person name="Daum C."/>
            <person name="Ng V."/>
            <person name="Clum A."/>
            <person name="Steindorff A."/>
            <person name="Ohm R."/>
            <person name="Martin F."/>
            <person name="Silar P."/>
            <person name="Natvig D."/>
            <person name="Lalanne C."/>
            <person name="Gautier V."/>
            <person name="Ament-Velasquez S.L."/>
            <person name="Kruys A."/>
            <person name="Hutchinson M.I."/>
            <person name="Powell A.J."/>
            <person name="Barry K."/>
            <person name="Miller A.N."/>
            <person name="Grigoriev I.V."/>
            <person name="Debuchy R."/>
            <person name="Gladieux P."/>
            <person name="Thoren M.H."/>
            <person name="Johannesson H."/>
        </authorList>
    </citation>
    <scope>NUCLEOTIDE SEQUENCE</scope>
    <source>
        <strain evidence="2">PSN4</strain>
    </source>
</reference>
<evidence type="ECO:0000313" key="3">
    <source>
        <dbReference type="Proteomes" id="UP001239445"/>
    </source>
</evidence>
<sequence length="506" mass="55182">MNRLSSDTTPWSGLISLLGLALCLVGSGVVVGVSHNDAVESWYVQPAVLLAILSGASSFLFSTAMDTGVAVRFWLSAAKGTSLDELHYIWDHGRGLGLIPALRAGSRARTVAVLATAAYVIQFLASPLLQKATYQVVRTDMLNDSLSMDLATRIPEGWFGVRYNGKGMYENLHGNTQIREFRTQQPIKTLNRPGYACEGSCDGHVWGAGVSYECWTSDKKLDVGTNKTDDSTALGISGVITSNTTGQPFFRFTVSHLSDVDEHCIGTIREQTCYLRPATVEYPVTIQNSTITLRAAELGSMRSRDPYYSPGDDPRATKGTPAGTLLGLRSLVYPSIFTNETTFFDPDLQLISYRGPTPNGDMFYVTSAENPDPSPSRCRIKFLSPVDFAFNAIHEFMFRFALAAAADTRETQAFDVIRTARTQVFQWWVLGRPVSLSPLETAAALGRPILQHQPHATIGQILAEARISRRTTGLTVATAAVDEKRGVVISEKTVAAETGPPEIREI</sequence>
<keyword evidence="1" id="KW-0812">Transmembrane</keyword>
<evidence type="ECO:0000313" key="2">
    <source>
        <dbReference type="EMBL" id="KAK1753746.1"/>
    </source>
</evidence>
<dbReference type="AlphaFoldDB" id="A0AAJ0F3Q7"/>
<protein>
    <submittedName>
        <fullName evidence="2">Uncharacterized protein</fullName>
    </submittedName>
</protein>
<dbReference type="PANTHER" id="PTHR37576:SF2">
    <property type="entry name" value="DEFECT AT LOW TEMPERATURE PROTEIN 1"/>
    <property type="match status" value="1"/>
</dbReference>
<keyword evidence="1" id="KW-0472">Membrane</keyword>
<name>A0AAJ0F3Q7_9PEZI</name>
<dbReference type="EMBL" id="MU839837">
    <property type="protein sequence ID" value="KAK1753746.1"/>
    <property type="molecule type" value="Genomic_DNA"/>
</dbReference>
<proteinExistence type="predicted"/>
<organism evidence="2 3">
    <name type="scientific">Echria macrotheca</name>
    <dbReference type="NCBI Taxonomy" id="438768"/>
    <lineage>
        <taxon>Eukaryota</taxon>
        <taxon>Fungi</taxon>
        <taxon>Dikarya</taxon>
        <taxon>Ascomycota</taxon>
        <taxon>Pezizomycotina</taxon>
        <taxon>Sordariomycetes</taxon>
        <taxon>Sordariomycetidae</taxon>
        <taxon>Sordariales</taxon>
        <taxon>Schizotheciaceae</taxon>
        <taxon>Echria</taxon>
    </lineage>
</organism>
<evidence type="ECO:0000256" key="1">
    <source>
        <dbReference type="SAM" id="Phobius"/>
    </source>
</evidence>
<dbReference type="InterPro" id="IPR021514">
    <property type="entry name" value="DUF3176"/>
</dbReference>
<feature type="transmembrane region" description="Helical" evidence="1">
    <location>
        <begin position="42"/>
        <end position="62"/>
    </location>
</feature>
<keyword evidence="3" id="KW-1185">Reference proteome</keyword>
<keyword evidence="1" id="KW-1133">Transmembrane helix</keyword>
<dbReference type="Pfam" id="PF11374">
    <property type="entry name" value="DUF3176"/>
    <property type="match status" value="1"/>
</dbReference>
<dbReference type="PANTHER" id="PTHR37576">
    <property type="entry name" value="DEFECT AT LOW TEMPERATURE PROTEIN 1"/>
    <property type="match status" value="1"/>
</dbReference>